<evidence type="ECO:0000259" key="8">
    <source>
        <dbReference type="Pfam" id="PF00266"/>
    </source>
</evidence>
<comment type="similarity">
    <text evidence="2">Belongs to the class-V pyridoxal-phosphate-dependent aminotransferase family. NifS/IscS subfamily.</text>
</comment>
<reference evidence="9" key="2">
    <citation type="journal article" date="2013" name="Biotechnol. Biofuels">
        <title>Mining for hemicellulases in the fungus-growing termite Pseudacanthotermes militaris using functional metagenomics.</title>
        <authorList>
            <person name="Bastien G."/>
            <person name="Arnal G."/>
            <person name="Bozonnet S."/>
            <person name="Laguerre S."/>
            <person name="Ferreira F."/>
            <person name="Faure R."/>
            <person name="Henrissat B."/>
            <person name="Lefevre F."/>
            <person name="Robe P."/>
            <person name="Bouchez O."/>
            <person name="Noirot C."/>
            <person name="Dumon C."/>
            <person name="O'Donohue M."/>
        </authorList>
    </citation>
    <scope>NUCLEOTIDE SEQUENCE</scope>
</reference>
<protein>
    <submittedName>
        <fullName evidence="9">Putative cysteine desulfurase</fullName>
    </submittedName>
</protein>
<dbReference type="AlphaFoldDB" id="S0DGK6"/>
<organism evidence="9">
    <name type="scientific">termite gut metagenome</name>
    <dbReference type="NCBI Taxonomy" id="433724"/>
    <lineage>
        <taxon>unclassified sequences</taxon>
        <taxon>metagenomes</taxon>
        <taxon>organismal metagenomes</taxon>
    </lineage>
</organism>
<evidence type="ECO:0000256" key="6">
    <source>
        <dbReference type="ARBA" id="ARBA00023004"/>
    </source>
</evidence>
<dbReference type="PIRSF" id="PIRSF005572">
    <property type="entry name" value="NifS"/>
    <property type="match status" value="1"/>
</dbReference>
<evidence type="ECO:0000256" key="3">
    <source>
        <dbReference type="ARBA" id="ARBA00022679"/>
    </source>
</evidence>
<comment type="cofactor">
    <cofactor evidence="1">
        <name>pyridoxal 5'-phosphate</name>
        <dbReference type="ChEBI" id="CHEBI:597326"/>
    </cofactor>
</comment>
<reference evidence="9" key="1">
    <citation type="submission" date="2012-10" db="EMBL/GenBank/DDBJ databases">
        <authorList>
            <person name="Sandrine L."/>
        </authorList>
    </citation>
    <scope>NUCLEOTIDE SEQUENCE</scope>
</reference>
<evidence type="ECO:0000256" key="5">
    <source>
        <dbReference type="ARBA" id="ARBA00022898"/>
    </source>
</evidence>
<dbReference type="InterPro" id="IPR016454">
    <property type="entry name" value="Cysteine_dSase"/>
</dbReference>
<gene>
    <name evidence="9" type="ORF">BN138_744</name>
</gene>
<dbReference type="PANTHER" id="PTHR11601">
    <property type="entry name" value="CYSTEINE DESULFURYLASE FAMILY MEMBER"/>
    <property type="match status" value="1"/>
</dbReference>
<dbReference type="Gene3D" id="1.10.260.50">
    <property type="match status" value="1"/>
</dbReference>
<keyword evidence="4" id="KW-0479">Metal-binding</keyword>
<sequence length="380" mass="38721">MIYADHAATTPLLPAAAAAMEACRAARPGNPASAHSAGRRAAALLENARHRLAAAVGATPREVVFTSGGTEADNLALRGAAALGAAAGKRHLIASAIEHHAVLRTLEALAEEGFSVTLLPPGADGVLPAEAVAGALREDTALVSVMLANNELGTLQPVARLAALCRARGALLHTDAVQAVGQVPVSFAGLGADMLSLSAHKFGGPRGAGALLCREGLRLPPMLRGGGQENGRRAGTEHLEGAVGMAAALKAACGQMEENAARVGALRRRLCGRLLSRRGVEIRLLGHPQQRLPGIAAFLLPGMSGEEMLLRLDLRGICVSAGAACATGEPGPSHVLEALGIPARQAQNGLRVSFGAGNTVEEADAIAEAILGVLEGAFWR</sequence>
<keyword evidence="7" id="KW-0411">Iron-sulfur</keyword>
<evidence type="ECO:0000256" key="1">
    <source>
        <dbReference type="ARBA" id="ARBA00001933"/>
    </source>
</evidence>
<name>S0DGK6_9ZZZZ</name>
<keyword evidence="3" id="KW-0808">Transferase</keyword>
<dbReference type="InterPro" id="IPR015421">
    <property type="entry name" value="PyrdxlP-dep_Trfase_major"/>
</dbReference>
<dbReference type="InterPro" id="IPR000192">
    <property type="entry name" value="Aminotrans_V_dom"/>
</dbReference>
<dbReference type="SUPFAM" id="SSF53383">
    <property type="entry name" value="PLP-dependent transferases"/>
    <property type="match status" value="1"/>
</dbReference>
<dbReference type="Pfam" id="PF00266">
    <property type="entry name" value="Aminotran_5"/>
    <property type="match status" value="1"/>
</dbReference>
<dbReference type="InterPro" id="IPR015422">
    <property type="entry name" value="PyrdxlP-dep_Trfase_small"/>
</dbReference>
<proteinExistence type="inferred from homology"/>
<dbReference type="InterPro" id="IPR015424">
    <property type="entry name" value="PyrdxlP-dep_Trfase"/>
</dbReference>
<accession>S0DGK6</accession>
<dbReference type="FunFam" id="3.40.640.10:FF:000084">
    <property type="entry name" value="IscS-like cysteine desulfurase"/>
    <property type="match status" value="1"/>
</dbReference>
<dbReference type="GO" id="GO:0016782">
    <property type="term" value="F:transferase activity, transferring sulphur-containing groups"/>
    <property type="evidence" value="ECO:0007669"/>
    <property type="project" value="UniProtKB-ARBA"/>
</dbReference>
<dbReference type="GO" id="GO:0046872">
    <property type="term" value="F:metal ion binding"/>
    <property type="evidence" value="ECO:0007669"/>
    <property type="project" value="UniProtKB-KW"/>
</dbReference>
<evidence type="ECO:0000313" key="9">
    <source>
        <dbReference type="EMBL" id="CCO21556.1"/>
    </source>
</evidence>
<dbReference type="EMBL" id="HF548310">
    <property type="protein sequence ID" value="CCO21556.1"/>
    <property type="molecule type" value="Genomic_DNA"/>
</dbReference>
<keyword evidence="6" id="KW-0408">Iron</keyword>
<evidence type="ECO:0000256" key="2">
    <source>
        <dbReference type="ARBA" id="ARBA00006490"/>
    </source>
</evidence>
<dbReference type="Gene3D" id="3.40.640.10">
    <property type="entry name" value="Type I PLP-dependent aspartate aminotransferase-like (Major domain)"/>
    <property type="match status" value="1"/>
</dbReference>
<dbReference type="GO" id="GO:0051536">
    <property type="term" value="F:iron-sulfur cluster binding"/>
    <property type="evidence" value="ECO:0007669"/>
    <property type="project" value="UniProtKB-KW"/>
</dbReference>
<keyword evidence="5" id="KW-0663">Pyridoxal phosphate</keyword>
<evidence type="ECO:0000256" key="7">
    <source>
        <dbReference type="ARBA" id="ARBA00023014"/>
    </source>
</evidence>
<evidence type="ECO:0000256" key="4">
    <source>
        <dbReference type="ARBA" id="ARBA00022723"/>
    </source>
</evidence>
<dbReference type="PANTHER" id="PTHR11601:SF34">
    <property type="entry name" value="CYSTEINE DESULFURASE"/>
    <property type="match status" value="1"/>
</dbReference>
<feature type="domain" description="Aminotransferase class V" evidence="8">
    <location>
        <begin position="2"/>
        <end position="365"/>
    </location>
</feature>
<dbReference type="Gene3D" id="3.90.1150.10">
    <property type="entry name" value="Aspartate Aminotransferase, domain 1"/>
    <property type="match status" value="1"/>
</dbReference>